<feature type="non-terminal residue" evidence="1">
    <location>
        <position position="82"/>
    </location>
</feature>
<evidence type="ECO:0000313" key="1">
    <source>
        <dbReference type="EMBL" id="CAK9091187.1"/>
    </source>
</evidence>
<dbReference type="EMBL" id="CAXAMM010040115">
    <property type="protein sequence ID" value="CAK9091187.1"/>
    <property type="molecule type" value="Genomic_DNA"/>
</dbReference>
<organism evidence="1 2">
    <name type="scientific">Durusdinium trenchii</name>
    <dbReference type="NCBI Taxonomy" id="1381693"/>
    <lineage>
        <taxon>Eukaryota</taxon>
        <taxon>Sar</taxon>
        <taxon>Alveolata</taxon>
        <taxon>Dinophyceae</taxon>
        <taxon>Suessiales</taxon>
        <taxon>Symbiodiniaceae</taxon>
        <taxon>Durusdinium</taxon>
    </lineage>
</organism>
<keyword evidence="2" id="KW-1185">Reference proteome</keyword>
<name>A0ABP0QSE6_9DINO</name>
<reference evidence="1 2" key="1">
    <citation type="submission" date="2024-02" db="EMBL/GenBank/DDBJ databases">
        <authorList>
            <person name="Chen Y."/>
            <person name="Shah S."/>
            <person name="Dougan E. K."/>
            <person name="Thang M."/>
            <person name="Chan C."/>
        </authorList>
    </citation>
    <scope>NUCLEOTIDE SEQUENCE [LARGE SCALE GENOMIC DNA]</scope>
</reference>
<comment type="caution">
    <text evidence="1">The sequence shown here is derived from an EMBL/GenBank/DDBJ whole genome shotgun (WGS) entry which is preliminary data.</text>
</comment>
<gene>
    <name evidence="1" type="ORF">SCF082_LOCUS42963</name>
</gene>
<sequence length="82" mass="8215">LGASGTLHEGSLGDLGCGCSPVQGLSAVPERSSQVGGRHGGCMQGSHRCAILHGEAHRVAGGAHLGACERCARSGQFHGRRG</sequence>
<protein>
    <submittedName>
        <fullName evidence="1">Chloroplastic</fullName>
    </submittedName>
</protein>
<accession>A0ABP0QSE6</accession>
<evidence type="ECO:0000313" key="2">
    <source>
        <dbReference type="Proteomes" id="UP001642464"/>
    </source>
</evidence>
<feature type="non-terminal residue" evidence="1">
    <location>
        <position position="1"/>
    </location>
</feature>
<dbReference type="Proteomes" id="UP001642464">
    <property type="component" value="Unassembled WGS sequence"/>
</dbReference>
<proteinExistence type="predicted"/>